<accession>A0A8C3GGC9</accession>
<keyword evidence="16" id="KW-1185">Reference proteome</keyword>
<dbReference type="InterPro" id="IPR047822">
    <property type="entry name" value="TECRL_Ubl"/>
</dbReference>
<keyword evidence="5" id="KW-0256">Endoplasmic reticulum</keyword>
<dbReference type="Pfam" id="PF02544">
    <property type="entry name" value="Steroid_dh"/>
    <property type="match status" value="1"/>
</dbReference>
<dbReference type="Gene3D" id="3.10.20.90">
    <property type="entry name" value="Phosphatidylinositol 3-kinase Catalytic Subunit, Chain A, domain 1"/>
    <property type="match status" value="1"/>
</dbReference>
<evidence type="ECO:0000256" key="7">
    <source>
        <dbReference type="ARBA" id="ARBA00023002"/>
    </source>
</evidence>
<evidence type="ECO:0000256" key="8">
    <source>
        <dbReference type="ARBA" id="ARBA00023136"/>
    </source>
</evidence>
<evidence type="ECO:0000256" key="9">
    <source>
        <dbReference type="ARBA" id="ARBA00070012"/>
    </source>
</evidence>
<organism evidence="15 16">
    <name type="scientific">Cairina moschata</name>
    <name type="common">Muscovy duck</name>
    <dbReference type="NCBI Taxonomy" id="8855"/>
    <lineage>
        <taxon>Eukaryota</taxon>
        <taxon>Metazoa</taxon>
        <taxon>Chordata</taxon>
        <taxon>Craniata</taxon>
        <taxon>Vertebrata</taxon>
        <taxon>Euteleostomi</taxon>
        <taxon>Archelosauria</taxon>
        <taxon>Archosauria</taxon>
        <taxon>Dinosauria</taxon>
        <taxon>Saurischia</taxon>
        <taxon>Theropoda</taxon>
        <taxon>Coelurosauria</taxon>
        <taxon>Aves</taxon>
        <taxon>Neognathae</taxon>
        <taxon>Galloanserae</taxon>
        <taxon>Anseriformes</taxon>
        <taxon>Anatidae</taxon>
        <taxon>Anatinae</taxon>
        <taxon>Cairina</taxon>
    </lineage>
</organism>
<evidence type="ECO:0000256" key="5">
    <source>
        <dbReference type="ARBA" id="ARBA00022824"/>
    </source>
</evidence>
<evidence type="ECO:0000256" key="10">
    <source>
        <dbReference type="ARBA" id="ARBA00079977"/>
    </source>
</evidence>
<dbReference type="PROSITE" id="PS50244">
    <property type="entry name" value="S5A_REDUCTASE"/>
    <property type="match status" value="1"/>
</dbReference>
<evidence type="ECO:0000256" key="11">
    <source>
        <dbReference type="SAM" id="MobiDB-lite"/>
    </source>
</evidence>
<evidence type="ECO:0000259" key="13">
    <source>
        <dbReference type="Pfam" id="PF02544"/>
    </source>
</evidence>
<dbReference type="GO" id="GO:0016627">
    <property type="term" value="F:oxidoreductase activity, acting on the CH-CH group of donors"/>
    <property type="evidence" value="ECO:0007669"/>
    <property type="project" value="InterPro"/>
</dbReference>
<evidence type="ECO:0000256" key="4">
    <source>
        <dbReference type="ARBA" id="ARBA00022692"/>
    </source>
</evidence>
<name>A0A8C3GGC9_CAIMO</name>
<feature type="transmembrane region" description="Helical" evidence="12">
    <location>
        <begin position="310"/>
        <end position="337"/>
    </location>
</feature>
<sequence>MLRRQKLGAPEHKRDPAAHGGTLSMSHNNTRSFFSFSQLVLSAGNLKSPPVLKHSKITYFEVEILDVQSKKQICIVDKVPPSSTLLDVKHKFHKACPQWYPSRVGLQLERNGPYLKDSVNIQSLAVSSIITLYFTDLGQQVGWTTFFLTEYTGPLLIYLLFYIRLSTIYDQVESTKNFRHPVVHLACFCHCLHYIRHLLETLFVHKFSGGHTPLKNMIKGCAFYWGFTSWIAYYINHPRYTPPSFGHRQVSLAALGFLMCEAGNHFINVALAHQNHSGSKACFPSPTYNPFTWLFLLVSCPNYTYEVGSWISFTVMTQTLPVGIFAFLMVIQMSLWAQKKHKLYLKKFYPEVGRSAPQSQEGTVCELLPNLLLICCMTLGTSFKSILPFSH</sequence>
<feature type="domain" description="3-oxo-5-alpha-steroid 4-dehydrogenase C-terminal" evidence="13">
    <location>
        <begin position="212"/>
        <end position="350"/>
    </location>
</feature>
<reference evidence="15" key="1">
    <citation type="submission" date="2018-09" db="EMBL/GenBank/DDBJ databases">
        <title>Common duck and Muscovy duck high density SNP chip.</title>
        <authorList>
            <person name="Vignal A."/>
            <person name="Thebault N."/>
            <person name="Warren W.C."/>
        </authorList>
    </citation>
    <scope>NUCLEOTIDE SEQUENCE [LARGE SCALE GENOMIC DNA]</scope>
</reference>
<dbReference type="Pfam" id="PF21696">
    <property type="entry name" value="TECR_N"/>
    <property type="match status" value="1"/>
</dbReference>
<feature type="region of interest" description="Disordered" evidence="11">
    <location>
        <begin position="1"/>
        <end position="24"/>
    </location>
</feature>
<dbReference type="Ensembl" id="ENSCMMT00000008127.1">
    <property type="protein sequence ID" value="ENSCMMP00000007355.1"/>
    <property type="gene ID" value="ENSCMMG00000004694.1"/>
</dbReference>
<dbReference type="InterPro" id="IPR039357">
    <property type="entry name" value="SRD5A/TECR"/>
</dbReference>
<proteinExistence type="inferred from homology"/>
<dbReference type="Proteomes" id="UP000694556">
    <property type="component" value="Chromosome 4"/>
</dbReference>
<comment type="similarity">
    <text evidence="3">Belongs to the steroid 5-alpha reductase family.</text>
</comment>
<reference evidence="15" key="3">
    <citation type="submission" date="2025-09" db="UniProtKB">
        <authorList>
            <consortium name="Ensembl"/>
        </authorList>
    </citation>
    <scope>IDENTIFICATION</scope>
</reference>
<dbReference type="CDD" id="cd17125">
    <property type="entry name" value="Ubl_TECRL"/>
    <property type="match status" value="1"/>
</dbReference>
<keyword evidence="7" id="KW-0560">Oxidoreductase</keyword>
<dbReference type="FunFam" id="3.10.20.90:FF:000131">
    <property type="entry name" value="trans-2,3-enoyl-CoA reductase-like"/>
    <property type="match status" value="1"/>
</dbReference>
<evidence type="ECO:0000256" key="1">
    <source>
        <dbReference type="ARBA" id="ARBA00004141"/>
    </source>
</evidence>
<dbReference type="GO" id="GO:0042761">
    <property type="term" value="P:very long-chain fatty acid biosynthetic process"/>
    <property type="evidence" value="ECO:0007669"/>
    <property type="project" value="TreeGrafter"/>
</dbReference>
<dbReference type="InterPro" id="IPR049127">
    <property type="entry name" value="TECR-like_N"/>
</dbReference>
<dbReference type="InterPro" id="IPR001104">
    <property type="entry name" value="3-oxo-5_a-steroid_4-DH_C"/>
</dbReference>
<dbReference type="PANTHER" id="PTHR10556:SF27">
    <property type="entry name" value="TRANS-2,3-ENOYL-COA REDUCTASE-LIKE"/>
    <property type="match status" value="1"/>
</dbReference>
<reference evidence="15" key="2">
    <citation type="submission" date="2025-08" db="UniProtKB">
        <authorList>
            <consortium name="Ensembl"/>
        </authorList>
    </citation>
    <scope>IDENTIFICATION</scope>
</reference>
<keyword evidence="8 12" id="KW-0472">Membrane</keyword>
<evidence type="ECO:0000256" key="3">
    <source>
        <dbReference type="ARBA" id="ARBA00007742"/>
    </source>
</evidence>
<keyword evidence="4 12" id="KW-0812">Transmembrane</keyword>
<evidence type="ECO:0000313" key="15">
    <source>
        <dbReference type="Ensembl" id="ENSCMMP00000007355.1"/>
    </source>
</evidence>
<evidence type="ECO:0000256" key="12">
    <source>
        <dbReference type="SAM" id="Phobius"/>
    </source>
</evidence>
<feature type="domain" description="TECR-like N-terminal" evidence="14">
    <location>
        <begin position="60"/>
        <end position="136"/>
    </location>
</feature>
<evidence type="ECO:0000256" key="6">
    <source>
        <dbReference type="ARBA" id="ARBA00022989"/>
    </source>
</evidence>
<protein>
    <recommendedName>
        <fullName evidence="9">Trans-2,3-enoyl-CoA reductase-like</fullName>
    </recommendedName>
    <alternativeName>
        <fullName evidence="10">Steroid 5-alpha-reductase 2-like 2 protein</fullName>
    </alternativeName>
</protein>
<evidence type="ECO:0000256" key="2">
    <source>
        <dbReference type="ARBA" id="ARBA00004240"/>
    </source>
</evidence>
<keyword evidence="6 12" id="KW-1133">Transmembrane helix</keyword>
<dbReference type="PANTHER" id="PTHR10556">
    <property type="entry name" value="3-OXO-5-ALPHA-STEROID 4-DEHYDROGENASE"/>
    <property type="match status" value="1"/>
</dbReference>
<evidence type="ECO:0000259" key="14">
    <source>
        <dbReference type="Pfam" id="PF21696"/>
    </source>
</evidence>
<dbReference type="GO" id="GO:0016020">
    <property type="term" value="C:membrane"/>
    <property type="evidence" value="ECO:0007669"/>
    <property type="project" value="UniProtKB-SubCell"/>
</dbReference>
<dbReference type="AlphaFoldDB" id="A0A8C3GGC9"/>
<evidence type="ECO:0000313" key="16">
    <source>
        <dbReference type="Proteomes" id="UP000694556"/>
    </source>
</evidence>
<comment type="subcellular location">
    <subcellularLocation>
        <location evidence="2">Endoplasmic reticulum</location>
    </subcellularLocation>
    <subcellularLocation>
        <location evidence="1">Membrane</location>
        <topology evidence="1">Multi-pass membrane protein</topology>
    </subcellularLocation>
</comment>
<dbReference type="GO" id="GO:0005783">
    <property type="term" value="C:endoplasmic reticulum"/>
    <property type="evidence" value="ECO:0007669"/>
    <property type="project" value="UniProtKB-SubCell"/>
</dbReference>